<organism evidence="2 3">
    <name type="scientific">Tissierella carlieri</name>
    <dbReference type="NCBI Taxonomy" id="689904"/>
    <lineage>
        <taxon>Bacteria</taxon>
        <taxon>Bacillati</taxon>
        <taxon>Bacillota</taxon>
        <taxon>Tissierellia</taxon>
        <taxon>Tissierellales</taxon>
        <taxon>Tissierellaceae</taxon>
        <taxon>Tissierella</taxon>
    </lineage>
</organism>
<evidence type="ECO:0000256" key="1">
    <source>
        <dbReference type="SAM" id="Phobius"/>
    </source>
</evidence>
<proteinExistence type="predicted"/>
<reference evidence="2 3" key="1">
    <citation type="submission" date="2022-06" db="EMBL/GenBank/DDBJ databases">
        <title>Isolation of gut microbiota from human fecal samples.</title>
        <authorList>
            <person name="Pamer E.G."/>
            <person name="Barat B."/>
            <person name="Waligurski E."/>
            <person name="Medina S."/>
            <person name="Paddock L."/>
            <person name="Mostad J."/>
        </authorList>
    </citation>
    <scope>NUCLEOTIDE SEQUENCE [LARGE SCALE GENOMIC DNA]</scope>
    <source>
        <strain evidence="2 3">DFI.7.95</strain>
    </source>
</reference>
<dbReference type="InterPro" id="IPR052036">
    <property type="entry name" value="Hydrolase/PRTase-associated"/>
</dbReference>
<dbReference type="Pfam" id="PF05139">
    <property type="entry name" value="Erythro_esteras"/>
    <property type="match status" value="1"/>
</dbReference>
<dbReference type="InterPro" id="IPR007815">
    <property type="entry name" value="Emycin_Estase"/>
</dbReference>
<keyword evidence="1" id="KW-1133">Transmembrane helix</keyword>
<dbReference type="PANTHER" id="PTHR31299:SF0">
    <property type="entry name" value="ESTERASE, PUTATIVE (AFU_ORTHOLOGUE AFUA_1G05850)-RELATED"/>
    <property type="match status" value="1"/>
</dbReference>
<dbReference type="Gene3D" id="3.30.1870.10">
    <property type="entry name" value="EreA-like, domain 2"/>
    <property type="match status" value="1"/>
</dbReference>
<feature type="transmembrane region" description="Helical" evidence="1">
    <location>
        <begin position="650"/>
        <end position="671"/>
    </location>
</feature>
<protein>
    <submittedName>
        <fullName evidence="2">Erythromycin esterase family protein</fullName>
    </submittedName>
</protein>
<dbReference type="RefSeq" id="WP_256311884.1">
    <property type="nucleotide sequence ID" value="NZ_JANGAC010000010.1"/>
</dbReference>
<dbReference type="EMBL" id="JANGAC010000010">
    <property type="protein sequence ID" value="MCQ4924060.1"/>
    <property type="molecule type" value="Genomic_DNA"/>
</dbReference>
<feature type="transmembrane region" description="Helical" evidence="1">
    <location>
        <begin position="520"/>
        <end position="539"/>
    </location>
</feature>
<feature type="transmembrane region" description="Helical" evidence="1">
    <location>
        <begin position="593"/>
        <end position="612"/>
    </location>
</feature>
<feature type="transmembrane region" description="Helical" evidence="1">
    <location>
        <begin position="618"/>
        <end position="638"/>
    </location>
</feature>
<dbReference type="Proteomes" id="UP001524478">
    <property type="component" value="Unassembled WGS sequence"/>
</dbReference>
<evidence type="ECO:0000313" key="2">
    <source>
        <dbReference type="EMBL" id="MCQ4924060.1"/>
    </source>
</evidence>
<keyword evidence="3" id="KW-1185">Reference proteome</keyword>
<dbReference type="CDD" id="cd14728">
    <property type="entry name" value="Ere-like"/>
    <property type="match status" value="1"/>
</dbReference>
<dbReference type="SUPFAM" id="SSF159501">
    <property type="entry name" value="EreA/ChaN-like"/>
    <property type="match status" value="1"/>
</dbReference>
<keyword evidence="1" id="KW-0812">Transmembrane</keyword>
<dbReference type="Gene3D" id="3.40.1660.10">
    <property type="entry name" value="EreA-like (biosynthetic domain)"/>
    <property type="match status" value="1"/>
</dbReference>
<gene>
    <name evidence="2" type="ORF">NE686_13240</name>
</gene>
<feature type="transmembrane region" description="Helical" evidence="1">
    <location>
        <begin position="454"/>
        <end position="473"/>
    </location>
</feature>
<dbReference type="Gene3D" id="1.20.1440.30">
    <property type="entry name" value="Biosynthetic Protein domain"/>
    <property type="match status" value="1"/>
</dbReference>
<sequence length="674" mass="78175">MNKKALIVLIVVIIIFTSFTEIKADAESELTTRLRENLIPLKTTEPRNGFEDLMPLKEILKDKKIIGMGEATHGTSEFFKMKHRMFEFLVEEMEYRVFGIEAEFGGAQIVNDYILSGKGSIQTCLDAMKFWTWNTQEVADMIEWMKEYNENKNNENKIRFYGFDMQSIDNSVNYVLDYLEKLGASNITQYRANLKDSSKVYYRPNKDSLKKFNLKIDKIHADLIRNKDNYINNSSVEEYDLILQHIAVISQWVDFQTNGAKSETRDYHMAENVKWILEYENRYYSNDKIMLWAHNGHIANSYFEIKKMGENLKNIYNEDYYSLGFDFYQGNFVSWPATFYGTRIGSSLANFHISSSPVGSYGDEMNKTGISINFLDFENAEKDKILLDFLSSKVHVNHIGATYFGKWHNVNSMNKIVVRDRFDGMIFVQSTTEAKRAKPHIDGLPDGNKFLIQYYIFVAIIAITVFTLLYKLYKKSAPSLTKKFSDKFYILGKYTEEKTDINIIEKLIIRINNYFNYISIFKYCVIVLFIMTILTMTSITVNSLDIFNRIYVDTGISAIIYLILFILIGTGEIFLLYILPLNIIKALSKEKAIYLKHILIVSIIMALINSQHYFSSGILLYSFNILINIIYGLIYGYTYGLLYYKGKKPLITITIISVIYNILIMLGVVLISKI</sequence>
<comment type="caution">
    <text evidence="2">The sequence shown here is derived from an EMBL/GenBank/DDBJ whole genome shotgun (WGS) entry which is preliminary data.</text>
</comment>
<keyword evidence="1" id="KW-0472">Membrane</keyword>
<name>A0ABT1SCM8_9FIRM</name>
<accession>A0ABT1SCM8</accession>
<dbReference type="PANTHER" id="PTHR31299">
    <property type="entry name" value="ESTERASE, PUTATIVE (AFU_ORTHOLOGUE AFUA_1G05850)-RELATED"/>
    <property type="match status" value="1"/>
</dbReference>
<evidence type="ECO:0000313" key="3">
    <source>
        <dbReference type="Proteomes" id="UP001524478"/>
    </source>
</evidence>
<feature type="transmembrane region" description="Helical" evidence="1">
    <location>
        <begin position="559"/>
        <end position="581"/>
    </location>
</feature>